<name>X6NVC5_RETFI</name>
<feature type="compositionally biased region" description="Basic and acidic residues" evidence="1">
    <location>
        <begin position="327"/>
        <end position="342"/>
    </location>
</feature>
<feature type="region of interest" description="Disordered" evidence="1">
    <location>
        <begin position="317"/>
        <end position="359"/>
    </location>
</feature>
<dbReference type="AlphaFoldDB" id="X6NVC5"/>
<evidence type="ECO:0000313" key="3">
    <source>
        <dbReference type="EMBL" id="ETO29951.1"/>
    </source>
</evidence>
<keyword evidence="4" id="KW-1185">Reference proteome</keyword>
<evidence type="ECO:0000256" key="1">
    <source>
        <dbReference type="SAM" id="MobiDB-lite"/>
    </source>
</evidence>
<dbReference type="EMBL" id="ASPP01005757">
    <property type="protein sequence ID" value="ETO29951.1"/>
    <property type="molecule type" value="Genomic_DNA"/>
</dbReference>
<feature type="signal peptide" evidence="2">
    <location>
        <begin position="1"/>
        <end position="26"/>
    </location>
</feature>
<comment type="caution">
    <text evidence="3">The sequence shown here is derived from an EMBL/GenBank/DDBJ whole genome shotgun (WGS) entry which is preliminary data.</text>
</comment>
<proteinExistence type="predicted"/>
<feature type="chain" id="PRO_5004976956" evidence="2">
    <location>
        <begin position="27"/>
        <end position="468"/>
    </location>
</feature>
<evidence type="ECO:0000256" key="2">
    <source>
        <dbReference type="SAM" id="SignalP"/>
    </source>
</evidence>
<organism evidence="3 4">
    <name type="scientific">Reticulomyxa filosa</name>
    <dbReference type="NCBI Taxonomy" id="46433"/>
    <lineage>
        <taxon>Eukaryota</taxon>
        <taxon>Sar</taxon>
        <taxon>Rhizaria</taxon>
        <taxon>Retaria</taxon>
        <taxon>Foraminifera</taxon>
        <taxon>Monothalamids</taxon>
        <taxon>Reticulomyxidae</taxon>
        <taxon>Reticulomyxa</taxon>
    </lineage>
</organism>
<protein>
    <submittedName>
        <fullName evidence="3">Uncharacterized protein</fullName>
    </submittedName>
</protein>
<evidence type="ECO:0000313" key="4">
    <source>
        <dbReference type="Proteomes" id="UP000023152"/>
    </source>
</evidence>
<accession>X6NVC5</accession>
<sequence>MTVFFFFLYTYIWKHLFLDALLPGNANEIPIHDIRLCEPEILAERLSKLSGELLINSYELALNYLKFDEQSQIDILRDYLSDKPNDKGKLKQAIERRLQNVLSKDQGAISCLQSVLNDKLPERGSLRRQFALKLTGKIKHTMSEVLMVLFENHNLKLYQSVSQIDDGRMDTVFLMLLEEPRISRVLHVLRGDDILDGATFPFSSHIHAFISSLRRRCFDTYEQLKSEGDNGLVKVLMSQINTSLIEFRLGVKFDEWPLSFMRALIHDVIELEQKNNLRLHRFSKDLRRLLAQHLCNFVEHASMNVWKKYYFSSQQEQQQQQQQQQQQEHRSKLNHKAERESKPSVQFMYNDDNSDEDGEDYHRRLQASQDVEKLSNEVNANEDKEAKALEFHADNAQPNDHITSPEKTITFQLTATYAIWWSHEALLSDFLNVLSLFESAFMKLTDNLKCTYIAFGGRALKCENKRRE</sequence>
<gene>
    <name evidence="3" type="ORF">RFI_07169</name>
</gene>
<keyword evidence="2" id="KW-0732">Signal</keyword>
<feature type="compositionally biased region" description="Low complexity" evidence="1">
    <location>
        <begin position="317"/>
        <end position="326"/>
    </location>
</feature>
<reference evidence="3 4" key="1">
    <citation type="journal article" date="2013" name="Curr. Biol.">
        <title>The Genome of the Foraminiferan Reticulomyxa filosa.</title>
        <authorList>
            <person name="Glockner G."/>
            <person name="Hulsmann N."/>
            <person name="Schleicher M."/>
            <person name="Noegel A.A."/>
            <person name="Eichinger L."/>
            <person name="Gallinger C."/>
            <person name="Pawlowski J."/>
            <person name="Sierra R."/>
            <person name="Euteneuer U."/>
            <person name="Pillet L."/>
            <person name="Moustafa A."/>
            <person name="Platzer M."/>
            <person name="Groth M."/>
            <person name="Szafranski K."/>
            <person name="Schliwa M."/>
        </authorList>
    </citation>
    <scope>NUCLEOTIDE SEQUENCE [LARGE SCALE GENOMIC DNA]</scope>
</reference>
<dbReference type="Proteomes" id="UP000023152">
    <property type="component" value="Unassembled WGS sequence"/>
</dbReference>